<dbReference type="PANTHER" id="PTHR11469">
    <property type="entry name" value="GLUCOSE-6-PHOSPHATE ISOMERASE"/>
    <property type="match status" value="1"/>
</dbReference>
<dbReference type="InterPro" id="IPR035482">
    <property type="entry name" value="SIS_PGI_2"/>
</dbReference>
<dbReference type="InterPro" id="IPR035476">
    <property type="entry name" value="SIS_PGI_1"/>
</dbReference>
<comment type="subcellular location">
    <subcellularLocation>
        <location evidence="7">Cytoplasm</location>
    </subcellularLocation>
</comment>
<feature type="active site" evidence="7">
    <location>
        <position position="513"/>
    </location>
</feature>
<evidence type="ECO:0000256" key="6">
    <source>
        <dbReference type="ARBA" id="ARBA00029321"/>
    </source>
</evidence>
<dbReference type="InterPro" id="IPR046348">
    <property type="entry name" value="SIS_dom_sf"/>
</dbReference>
<evidence type="ECO:0000256" key="7">
    <source>
        <dbReference type="HAMAP-Rule" id="MF_00473"/>
    </source>
</evidence>
<dbReference type="Gene3D" id="1.10.1390.10">
    <property type="match status" value="1"/>
</dbReference>
<dbReference type="InterPro" id="IPR018189">
    <property type="entry name" value="Phosphoglucose_isomerase_CS"/>
</dbReference>
<dbReference type="HAMAP" id="MF_00473">
    <property type="entry name" value="G6P_isomerase"/>
    <property type="match status" value="1"/>
</dbReference>
<evidence type="ECO:0000256" key="8">
    <source>
        <dbReference type="RuleBase" id="RU000612"/>
    </source>
</evidence>
<keyword evidence="10" id="KW-1185">Reference proteome</keyword>
<evidence type="ECO:0000256" key="3">
    <source>
        <dbReference type="ARBA" id="ARBA00022432"/>
    </source>
</evidence>
<dbReference type="InterPro" id="IPR023096">
    <property type="entry name" value="G6P_Isomerase_C"/>
</dbReference>
<evidence type="ECO:0000256" key="2">
    <source>
        <dbReference type="ARBA" id="ARBA00006604"/>
    </source>
</evidence>
<keyword evidence="4 7" id="KW-0324">Glycolysis</keyword>
<comment type="caution">
    <text evidence="9">The sequence shown here is derived from an EMBL/GenBank/DDBJ whole genome shotgun (WGS) entry which is preliminary data.</text>
</comment>
<dbReference type="EMBL" id="JANUGP010000013">
    <property type="protein sequence ID" value="MCS0603282.1"/>
    <property type="molecule type" value="Genomic_DNA"/>
</dbReference>
<dbReference type="Pfam" id="PF00342">
    <property type="entry name" value="PGI"/>
    <property type="match status" value="1"/>
</dbReference>
<dbReference type="Gene3D" id="3.40.50.10490">
    <property type="entry name" value="Glucose-6-phosphate isomerase like protein, domain 1"/>
    <property type="match status" value="2"/>
</dbReference>
<name>A0ABT2B431_9ACTN</name>
<sequence>MNADGRTRLHQTPAWSALAKHREELAGTHLRDLFAADPRRGDGYTLQVGDLHIDYSKHLVTDETLRLLRELAAATGVSGLRDAMFRGERINVTEDRAVLHTALRAPRDAVIEVDGENVVPKVHAVLDKMAAFAERVRSGEWTGHTGKRIRNVVNIGIGGSDLGPAMAHEVLRSFGDRDLTARFVSNVDGADLHEATRDLDPAETLFIVASKTFTTIETITNATSARQWLLDALGDDSAVARHFVALSTNAEKVAAFGIDTANMFEFWDWVGGRYSYDSAIGLSLMIAIGPDRFREMLDGFHLVDEHFRTAPAEANAPLLMGLLGIWYGNFHDAQSHAVLPYSHYLSKFTAYLQQLDMESNGKHVTRDGEQVDWQTGPVVWGTPGTNGQHAYYQLIHQGTKLIPADFIGFAEPVAELSGELRAQHDLLMANFFAQTQALAFGRTADEVRAEGVPEELVPHKTFEGNRPTTTVLARELTPSVLGQLIALYEHKVFTQGAVWNIDSFDQWGVELGKVLAKRVEPALTEGAEVPGLDPSTRALVAKYRELRGRS</sequence>
<dbReference type="PRINTS" id="PR00662">
    <property type="entry name" value="G6PISOMERASE"/>
</dbReference>
<dbReference type="PROSITE" id="PS51463">
    <property type="entry name" value="P_GLUCOSE_ISOMERASE_3"/>
    <property type="match status" value="1"/>
</dbReference>
<comment type="function">
    <text evidence="7">Catalyzes the reversible isomerization of glucose-6-phosphate to fructose-6-phosphate.</text>
</comment>
<feature type="active site" evidence="7">
    <location>
        <position position="389"/>
    </location>
</feature>
<evidence type="ECO:0000256" key="5">
    <source>
        <dbReference type="ARBA" id="ARBA00023235"/>
    </source>
</evidence>
<evidence type="ECO:0000256" key="4">
    <source>
        <dbReference type="ARBA" id="ARBA00023152"/>
    </source>
</evidence>
<accession>A0ABT2B431</accession>
<dbReference type="CDD" id="cd05015">
    <property type="entry name" value="SIS_PGI_1"/>
    <property type="match status" value="1"/>
</dbReference>
<reference evidence="9 10" key="1">
    <citation type="submission" date="2022-08" db="EMBL/GenBank/DDBJ databases">
        <authorList>
            <person name="Somphong A."/>
            <person name="Phongsopitanun W."/>
        </authorList>
    </citation>
    <scope>NUCLEOTIDE SEQUENCE [LARGE SCALE GENOMIC DNA]</scope>
    <source>
        <strain evidence="9 10">LP11</strain>
    </source>
</reference>
<comment type="catalytic activity">
    <reaction evidence="6 7 8">
        <text>alpha-D-glucose 6-phosphate = beta-D-fructose 6-phosphate</text>
        <dbReference type="Rhea" id="RHEA:11816"/>
        <dbReference type="ChEBI" id="CHEBI:57634"/>
        <dbReference type="ChEBI" id="CHEBI:58225"/>
        <dbReference type="EC" id="5.3.1.9"/>
    </reaction>
</comment>
<feature type="active site" description="Proton donor" evidence="7">
    <location>
        <position position="358"/>
    </location>
</feature>
<dbReference type="SUPFAM" id="SSF53697">
    <property type="entry name" value="SIS domain"/>
    <property type="match status" value="1"/>
</dbReference>
<keyword evidence="3 7" id="KW-0312">Gluconeogenesis</keyword>
<dbReference type="EC" id="5.3.1.9" evidence="7"/>
<organism evidence="9 10">
    <name type="scientific">Streptomyces pyxinicus</name>
    <dbReference type="NCBI Taxonomy" id="2970331"/>
    <lineage>
        <taxon>Bacteria</taxon>
        <taxon>Bacillati</taxon>
        <taxon>Actinomycetota</taxon>
        <taxon>Actinomycetes</taxon>
        <taxon>Kitasatosporales</taxon>
        <taxon>Streptomycetaceae</taxon>
        <taxon>Streptomyces</taxon>
    </lineage>
</organism>
<dbReference type="PANTHER" id="PTHR11469:SF1">
    <property type="entry name" value="GLUCOSE-6-PHOSPHATE ISOMERASE"/>
    <property type="match status" value="1"/>
</dbReference>
<dbReference type="Proteomes" id="UP001205612">
    <property type="component" value="Unassembled WGS sequence"/>
</dbReference>
<protein>
    <recommendedName>
        <fullName evidence="7">Glucose-6-phosphate isomerase</fullName>
        <shortName evidence="7">GPI</shortName>
        <ecNumber evidence="7">5.3.1.9</ecNumber>
    </recommendedName>
    <alternativeName>
        <fullName evidence="7">Phosphoglucose isomerase</fullName>
        <shortName evidence="7">PGI</shortName>
    </alternativeName>
    <alternativeName>
        <fullName evidence="7">Phosphohexose isomerase</fullName>
        <shortName evidence="7">PHI</shortName>
    </alternativeName>
</protein>
<dbReference type="GO" id="GO:0004347">
    <property type="term" value="F:glucose-6-phosphate isomerase activity"/>
    <property type="evidence" value="ECO:0007669"/>
    <property type="project" value="UniProtKB-EC"/>
</dbReference>
<dbReference type="CDD" id="cd05016">
    <property type="entry name" value="SIS_PGI_2"/>
    <property type="match status" value="1"/>
</dbReference>
<evidence type="ECO:0000313" key="10">
    <source>
        <dbReference type="Proteomes" id="UP001205612"/>
    </source>
</evidence>
<dbReference type="InterPro" id="IPR001672">
    <property type="entry name" value="G6P_Isomerase"/>
</dbReference>
<dbReference type="NCBIfam" id="NF001211">
    <property type="entry name" value="PRK00179.1"/>
    <property type="match status" value="1"/>
</dbReference>
<comment type="similarity">
    <text evidence="2 7 8">Belongs to the GPI family.</text>
</comment>
<keyword evidence="7" id="KW-0963">Cytoplasm</keyword>
<evidence type="ECO:0000256" key="1">
    <source>
        <dbReference type="ARBA" id="ARBA00004926"/>
    </source>
</evidence>
<comment type="pathway">
    <text evidence="7">Carbohydrate biosynthesis; gluconeogenesis.</text>
</comment>
<comment type="pathway">
    <text evidence="1 7 8">Carbohydrate degradation; glycolysis; D-glyceraldehyde 3-phosphate and glycerone phosphate from D-glucose: step 2/4.</text>
</comment>
<proteinExistence type="inferred from homology"/>
<keyword evidence="5 7" id="KW-0413">Isomerase</keyword>
<gene>
    <name evidence="7 9" type="primary">pgi</name>
    <name evidence="9" type="ORF">NX794_18985</name>
</gene>
<dbReference type="PROSITE" id="PS00174">
    <property type="entry name" value="P_GLUCOSE_ISOMERASE_2"/>
    <property type="match status" value="1"/>
</dbReference>
<dbReference type="RefSeq" id="WP_258779761.1">
    <property type="nucleotide sequence ID" value="NZ_JANUGP010000013.1"/>
</dbReference>
<evidence type="ECO:0000313" key="9">
    <source>
        <dbReference type="EMBL" id="MCS0603282.1"/>
    </source>
</evidence>